<feature type="domain" description="SseB protein N-terminal" evidence="1">
    <location>
        <begin position="15"/>
        <end position="117"/>
    </location>
</feature>
<reference evidence="3" key="1">
    <citation type="journal article" date="2019" name="Int. J. Syst. Evol. Microbiol.">
        <title>The Global Catalogue of Microorganisms (GCM) 10K type strain sequencing project: providing services to taxonomists for standard genome sequencing and annotation.</title>
        <authorList>
            <consortium name="The Broad Institute Genomics Platform"/>
            <consortium name="The Broad Institute Genome Sequencing Center for Infectious Disease"/>
            <person name="Wu L."/>
            <person name="Ma J."/>
        </authorList>
    </citation>
    <scope>NUCLEOTIDE SEQUENCE [LARGE SCALE GENOMIC DNA]</scope>
    <source>
        <strain evidence="3">NBRC 110140</strain>
    </source>
</reference>
<gene>
    <name evidence="2" type="ORF">GCM10007939_25380</name>
</gene>
<dbReference type="EMBL" id="BSNN01000008">
    <property type="protein sequence ID" value="GLQ36254.1"/>
    <property type="molecule type" value="Genomic_DNA"/>
</dbReference>
<evidence type="ECO:0000259" key="1">
    <source>
        <dbReference type="Pfam" id="PF07179"/>
    </source>
</evidence>
<organism evidence="2 3">
    <name type="scientific">Amylibacter marinus</name>
    <dbReference type="NCBI Taxonomy" id="1475483"/>
    <lineage>
        <taxon>Bacteria</taxon>
        <taxon>Pseudomonadati</taxon>
        <taxon>Pseudomonadota</taxon>
        <taxon>Alphaproteobacteria</taxon>
        <taxon>Rhodobacterales</taxon>
        <taxon>Paracoccaceae</taxon>
        <taxon>Amylibacter</taxon>
    </lineage>
</organism>
<dbReference type="Proteomes" id="UP001156694">
    <property type="component" value="Unassembled WGS sequence"/>
</dbReference>
<evidence type="ECO:0000313" key="3">
    <source>
        <dbReference type="Proteomes" id="UP001156694"/>
    </source>
</evidence>
<dbReference type="RefSeq" id="WP_284379934.1">
    <property type="nucleotide sequence ID" value="NZ_BSNN01000008.1"/>
</dbReference>
<comment type="caution">
    <text evidence="2">The sequence shown here is derived from an EMBL/GenBank/DDBJ whole genome shotgun (WGS) entry which is preliminary data.</text>
</comment>
<dbReference type="Pfam" id="PF07179">
    <property type="entry name" value="SseB"/>
    <property type="match status" value="1"/>
</dbReference>
<evidence type="ECO:0000313" key="2">
    <source>
        <dbReference type="EMBL" id="GLQ36254.1"/>
    </source>
</evidence>
<proteinExistence type="predicted"/>
<sequence>MTAIDKAHSAMEAEPSNETVRLAFYERLMEAELFLMLAQEPTDTSATPEIFAAEGQDFALIFDREERLAAFAEKPVPYVGLSGRNIVQMLAGRNIGLGLNLAVASSSILLPADAVEWMASMITSAAETTATPESVAPPTSVPEQIVVALDLKLAAMAGLADTAYLADITYDNQTRNAALAFVNAAPDAQTAIANAISEAITFSGIEAAALDVLFLRASDPICAKLATQGLRFDLPEVIAPTAPDAPGMNPAKPPKLH</sequence>
<protein>
    <recommendedName>
        <fullName evidence="1">SseB protein N-terminal domain-containing protein</fullName>
    </recommendedName>
</protein>
<accession>A0ABQ5VYI3</accession>
<name>A0ABQ5VYI3_9RHOB</name>
<keyword evidence="3" id="KW-1185">Reference proteome</keyword>
<dbReference type="InterPro" id="IPR009839">
    <property type="entry name" value="SseB_N"/>
</dbReference>